<dbReference type="InterPro" id="IPR000600">
    <property type="entry name" value="ROK"/>
</dbReference>
<dbReference type="Pfam" id="PF00480">
    <property type="entry name" value="ROK"/>
    <property type="match status" value="1"/>
</dbReference>
<feature type="non-terminal residue" evidence="1">
    <location>
        <position position="57"/>
    </location>
</feature>
<dbReference type="SUPFAM" id="SSF53067">
    <property type="entry name" value="Actin-like ATPase domain"/>
    <property type="match status" value="1"/>
</dbReference>
<evidence type="ECO:0000313" key="1">
    <source>
        <dbReference type="EMBL" id="SVE14921.1"/>
    </source>
</evidence>
<sequence length="57" mass="6297">VKIGIDLGGTKTEGILLNSKGKELKRRRIKTEKNYKGTINGIVSVVKDFENEFGNCS</sequence>
<accession>A0A383B4U6</accession>
<name>A0A383B4U6_9ZZZZ</name>
<dbReference type="Gene3D" id="3.30.420.40">
    <property type="match status" value="1"/>
</dbReference>
<proteinExistence type="predicted"/>
<dbReference type="InterPro" id="IPR043129">
    <property type="entry name" value="ATPase_NBD"/>
</dbReference>
<feature type="non-terminal residue" evidence="1">
    <location>
        <position position="1"/>
    </location>
</feature>
<dbReference type="EMBL" id="UINC01197434">
    <property type="protein sequence ID" value="SVE14921.1"/>
    <property type="molecule type" value="Genomic_DNA"/>
</dbReference>
<protein>
    <recommendedName>
        <fullName evidence="2">ROK family protein</fullName>
    </recommendedName>
</protein>
<dbReference type="AlphaFoldDB" id="A0A383B4U6"/>
<evidence type="ECO:0008006" key="2">
    <source>
        <dbReference type="Google" id="ProtNLM"/>
    </source>
</evidence>
<gene>
    <name evidence="1" type="ORF">METZ01_LOCUS467775</name>
</gene>
<reference evidence="1" key="1">
    <citation type="submission" date="2018-05" db="EMBL/GenBank/DDBJ databases">
        <authorList>
            <person name="Lanie J.A."/>
            <person name="Ng W.-L."/>
            <person name="Kazmierczak K.M."/>
            <person name="Andrzejewski T.M."/>
            <person name="Davidsen T.M."/>
            <person name="Wayne K.J."/>
            <person name="Tettelin H."/>
            <person name="Glass J.I."/>
            <person name="Rusch D."/>
            <person name="Podicherti R."/>
            <person name="Tsui H.-C.T."/>
            <person name="Winkler M.E."/>
        </authorList>
    </citation>
    <scope>NUCLEOTIDE SEQUENCE</scope>
</reference>
<organism evidence="1">
    <name type="scientific">marine metagenome</name>
    <dbReference type="NCBI Taxonomy" id="408172"/>
    <lineage>
        <taxon>unclassified sequences</taxon>
        <taxon>metagenomes</taxon>
        <taxon>ecological metagenomes</taxon>
    </lineage>
</organism>